<dbReference type="InterPro" id="IPR023401">
    <property type="entry name" value="ODC_N"/>
</dbReference>
<dbReference type="InterPro" id="IPR036291">
    <property type="entry name" value="NAD(P)-bd_dom_sf"/>
</dbReference>
<dbReference type="AlphaFoldDB" id="A0A967F1C8"/>
<dbReference type="Gene3D" id="3.40.50.720">
    <property type="entry name" value="NAD(P)-binding Rossmann-like Domain"/>
    <property type="match status" value="1"/>
</dbReference>
<dbReference type="FunFam" id="3.40.50.720:FF:000311">
    <property type="entry name" value="Ornithine cyclodeaminase"/>
    <property type="match status" value="1"/>
</dbReference>
<comment type="similarity">
    <text evidence="1">Belongs to the ornithine cyclodeaminase/mu-crystallin family.</text>
</comment>
<evidence type="ECO:0000313" key="2">
    <source>
        <dbReference type="EMBL" id="NIA71336.1"/>
    </source>
</evidence>
<dbReference type="Pfam" id="PF02423">
    <property type="entry name" value="OCD_Mu_crystall"/>
    <property type="match status" value="1"/>
</dbReference>
<gene>
    <name evidence="2" type="ORF">HBA54_22305</name>
</gene>
<dbReference type="GO" id="GO:0005737">
    <property type="term" value="C:cytoplasm"/>
    <property type="evidence" value="ECO:0007669"/>
    <property type="project" value="TreeGrafter"/>
</dbReference>
<dbReference type="SUPFAM" id="SSF51735">
    <property type="entry name" value="NAD(P)-binding Rossmann-fold domains"/>
    <property type="match status" value="1"/>
</dbReference>
<dbReference type="PANTHER" id="PTHR13812">
    <property type="entry name" value="KETIMINE REDUCTASE MU-CRYSTALLIN"/>
    <property type="match status" value="1"/>
</dbReference>
<dbReference type="GO" id="GO:0016491">
    <property type="term" value="F:oxidoreductase activity"/>
    <property type="evidence" value="ECO:0007669"/>
    <property type="project" value="UniProtKB-ARBA"/>
</dbReference>
<dbReference type="EMBL" id="JAAQPH010000021">
    <property type="protein sequence ID" value="NIA71336.1"/>
    <property type="molecule type" value="Genomic_DNA"/>
</dbReference>
<proteinExistence type="inferred from homology"/>
<dbReference type="Gene3D" id="3.30.1780.10">
    <property type="entry name" value="ornithine cyclodeaminase, domain 1"/>
    <property type="match status" value="1"/>
</dbReference>
<evidence type="ECO:0000313" key="3">
    <source>
        <dbReference type="Proteomes" id="UP000761264"/>
    </source>
</evidence>
<organism evidence="2 3">
    <name type="scientific">Pelagibius litoralis</name>
    <dbReference type="NCBI Taxonomy" id="374515"/>
    <lineage>
        <taxon>Bacteria</taxon>
        <taxon>Pseudomonadati</taxon>
        <taxon>Pseudomonadota</taxon>
        <taxon>Alphaproteobacteria</taxon>
        <taxon>Rhodospirillales</taxon>
        <taxon>Rhodovibrionaceae</taxon>
        <taxon>Pelagibius</taxon>
    </lineage>
</organism>
<protein>
    <submittedName>
        <fullName evidence="2">Ornithine cyclodeaminase</fullName>
    </submittedName>
</protein>
<dbReference type="PIRSF" id="PIRSF001439">
    <property type="entry name" value="CryM"/>
    <property type="match status" value="1"/>
</dbReference>
<dbReference type="GO" id="GO:0019752">
    <property type="term" value="P:carboxylic acid metabolic process"/>
    <property type="evidence" value="ECO:0007669"/>
    <property type="project" value="UniProtKB-ARBA"/>
</dbReference>
<dbReference type="PANTHER" id="PTHR13812:SF19">
    <property type="entry name" value="KETIMINE REDUCTASE MU-CRYSTALLIN"/>
    <property type="match status" value="1"/>
</dbReference>
<keyword evidence="3" id="KW-1185">Reference proteome</keyword>
<dbReference type="Proteomes" id="UP000761264">
    <property type="component" value="Unassembled WGS sequence"/>
</dbReference>
<name>A0A967F1C8_9PROT</name>
<reference evidence="2" key="1">
    <citation type="submission" date="2020-03" db="EMBL/GenBank/DDBJ databases">
        <title>Genome of Pelagibius litoralis DSM 21314T.</title>
        <authorList>
            <person name="Wang G."/>
        </authorList>
    </citation>
    <scope>NUCLEOTIDE SEQUENCE</scope>
    <source>
        <strain evidence="2">DSM 21314</strain>
    </source>
</reference>
<accession>A0A967F1C8</accession>
<evidence type="ECO:0000256" key="1">
    <source>
        <dbReference type="ARBA" id="ARBA00008903"/>
    </source>
</evidence>
<sequence>MTKADLPAALDWQRYVAALEAGHKRPRAEIADVFLGPAERTLLSRAARIKGLGFGVKSVTVVPENADRDVPTIQGAMLVFDDATGRHLATLDSAVVTNLKTVSDSLLGAKMLARPDSRRLLVVGAGSVARTLIEAYPAMFPHLDEISIWNRTATSAKTLAETVSGGPITIQAVTDLEVAVQEADIVATATMARAPVVLGDWLSPGTHLDLIGAFRADMRKVDDAALLRARLFVDNRDTTLDHIGELKIPLSEGVIAPTDILADLYDLSHGSPGRASPSDITIFKNGGGAHLDLMIAFAIVESSGIH</sequence>
<dbReference type="InterPro" id="IPR003462">
    <property type="entry name" value="ODC_Mu_crystall"/>
</dbReference>
<comment type="caution">
    <text evidence="2">The sequence shown here is derived from an EMBL/GenBank/DDBJ whole genome shotgun (WGS) entry which is preliminary data.</text>
</comment>